<name>A0ABP3CTP1_9GAMM</name>
<keyword evidence="2 8" id="KW-0808">Transferase</keyword>
<dbReference type="InterPro" id="IPR027417">
    <property type="entry name" value="P-loop_NTPase"/>
</dbReference>
<dbReference type="CDD" id="cd02020">
    <property type="entry name" value="CMPK"/>
    <property type="match status" value="1"/>
</dbReference>
<dbReference type="EMBL" id="BAAADG010000001">
    <property type="protein sequence ID" value="GAA0215084.1"/>
    <property type="molecule type" value="Genomic_DNA"/>
</dbReference>
<comment type="catalytic activity">
    <reaction evidence="7 8">
        <text>CMP + ATP = CDP + ADP</text>
        <dbReference type="Rhea" id="RHEA:11600"/>
        <dbReference type="ChEBI" id="CHEBI:30616"/>
        <dbReference type="ChEBI" id="CHEBI:58069"/>
        <dbReference type="ChEBI" id="CHEBI:60377"/>
        <dbReference type="ChEBI" id="CHEBI:456216"/>
        <dbReference type="EC" id="2.7.4.25"/>
    </reaction>
</comment>
<evidence type="ECO:0000256" key="6">
    <source>
        <dbReference type="ARBA" id="ARBA00047615"/>
    </source>
</evidence>
<comment type="caution">
    <text evidence="10">The sequence shown here is derived from an EMBL/GenBank/DDBJ whole genome shotgun (WGS) entry which is preliminary data.</text>
</comment>
<evidence type="ECO:0000256" key="7">
    <source>
        <dbReference type="ARBA" id="ARBA00048478"/>
    </source>
</evidence>
<evidence type="ECO:0000259" key="9">
    <source>
        <dbReference type="Pfam" id="PF02224"/>
    </source>
</evidence>
<organism evidence="10 11">
    <name type="scientific">Methylophaga marina</name>
    <dbReference type="NCBI Taxonomy" id="45495"/>
    <lineage>
        <taxon>Bacteria</taxon>
        <taxon>Pseudomonadati</taxon>
        <taxon>Pseudomonadota</taxon>
        <taxon>Gammaproteobacteria</taxon>
        <taxon>Thiotrichales</taxon>
        <taxon>Piscirickettsiaceae</taxon>
        <taxon>Methylophaga</taxon>
    </lineage>
</organism>
<dbReference type="PANTHER" id="PTHR21299:SF2">
    <property type="entry name" value="CYTIDYLATE KINASE"/>
    <property type="match status" value="1"/>
</dbReference>
<reference evidence="11" key="1">
    <citation type="journal article" date="2019" name="Int. J. Syst. Evol. Microbiol.">
        <title>The Global Catalogue of Microorganisms (GCM) 10K type strain sequencing project: providing services to taxonomists for standard genome sequencing and annotation.</title>
        <authorList>
            <consortium name="The Broad Institute Genomics Platform"/>
            <consortium name="The Broad Institute Genome Sequencing Center for Infectious Disease"/>
            <person name="Wu L."/>
            <person name="Ma J."/>
        </authorList>
    </citation>
    <scope>NUCLEOTIDE SEQUENCE [LARGE SCALE GENOMIC DNA]</scope>
    <source>
        <strain evidence="11">JCM 6886</strain>
    </source>
</reference>
<comment type="similarity">
    <text evidence="1 8">Belongs to the cytidylate kinase family. Type 1 subfamily.</text>
</comment>
<evidence type="ECO:0000256" key="2">
    <source>
        <dbReference type="ARBA" id="ARBA00022679"/>
    </source>
</evidence>
<feature type="domain" description="Cytidylate kinase" evidence="9">
    <location>
        <begin position="8"/>
        <end position="217"/>
    </location>
</feature>
<evidence type="ECO:0000256" key="5">
    <source>
        <dbReference type="ARBA" id="ARBA00022840"/>
    </source>
</evidence>
<comment type="catalytic activity">
    <reaction evidence="6 8">
        <text>dCMP + ATP = dCDP + ADP</text>
        <dbReference type="Rhea" id="RHEA:25094"/>
        <dbReference type="ChEBI" id="CHEBI:30616"/>
        <dbReference type="ChEBI" id="CHEBI:57566"/>
        <dbReference type="ChEBI" id="CHEBI:58593"/>
        <dbReference type="ChEBI" id="CHEBI:456216"/>
        <dbReference type="EC" id="2.7.4.25"/>
    </reaction>
</comment>
<protein>
    <recommendedName>
        <fullName evidence="8">Cytidylate kinase</fullName>
        <shortName evidence="8">CK</shortName>
        <ecNumber evidence="8">2.7.4.25</ecNumber>
    </recommendedName>
    <alternativeName>
        <fullName evidence="8">Cytidine monophosphate kinase</fullName>
        <shortName evidence="8">CMP kinase</shortName>
    </alternativeName>
</protein>
<proteinExistence type="inferred from homology"/>
<dbReference type="InterPro" id="IPR011994">
    <property type="entry name" value="Cytidylate_kinase_dom"/>
</dbReference>
<dbReference type="NCBIfam" id="TIGR00017">
    <property type="entry name" value="cmk"/>
    <property type="match status" value="1"/>
</dbReference>
<dbReference type="Pfam" id="PF02224">
    <property type="entry name" value="Cytidylate_kin"/>
    <property type="match status" value="1"/>
</dbReference>
<sequence>MTDMPILTIDGPSGSGKGTIAQMMARELGWHYLDSGAIYRVLAFASLKHQIPASHEGALVKLAQHLDLQFELDENGLKVLLEGQEVSQQIRTEKAGNAASKVAVIPSVRAALLQCQRDFAQAPGLVTDGRDMGTVVFPDAQFKVFLTASAEERALRRHKQLKEKGIESNLSDLIAEISERDKRDSERKVAPLLPAKDALILDSTELGITAVYEKVRSYCAI</sequence>
<accession>A0ABP3CTP1</accession>
<dbReference type="SUPFAM" id="SSF52540">
    <property type="entry name" value="P-loop containing nucleoside triphosphate hydrolases"/>
    <property type="match status" value="1"/>
</dbReference>
<dbReference type="Gene3D" id="3.40.50.300">
    <property type="entry name" value="P-loop containing nucleotide triphosphate hydrolases"/>
    <property type="match status" value="1"/>
</dbReference>
<gene>
    <name evidence="8 10" type="primary">cmk</name>
    <name evidence="10" type="ORF">GCM10008964_03370</name>
</gene>
<dbReference type="Proteomes" id="UP001501476">
    <property type="component" value="Unassembled WGS sequence"/>
</dbReference>
<dbReference type="InterPro" id="IPR003136">
    <property type="entry name" value="Cytidylate_kin"/>
</dbReference>
<keyword evidence="5 8" id="KW-0067">ATP-binding</keyword>
<comment type="subcellular location">
    <subcellularLocation>
        <location evidence="8">Cytoplasm</location>
    </subcellularLocation>
</comment>
<dbReference type="EC" id="2.7.4.25" evidence="8"/>
<dbReference type="HAMAP" id="MF_00238">
    <property type="entry name" value="Cytidyl_kinase_type1"/>
    <property type="match status" value="1"/>
</dbReference>
<dbReference type="PANTHER" id="PTHR21299">
    <property type="entry name" value="CYTIDYLATE KINASE/PANTOATE-BETA-ALANINE LIGASE"/>
    <property type="match status" value="1"/>
</dbReference>
<keyword evidence="11" id="KW-1185">Reference proteome</keyword>
<evidence type="ECO:0000313" key="11">
    <source>
        <dbReference type="Proteomes" id="UP001501476"/>
    </source>
</evidence>
<evidence type="ECO:0000256" key="1">
    <source>
        <dbReference type="ARBA" id="ARBA00009427"/>
    </source>
</evidence>
<evidence type="ECO:0000256" key="4">
    <source>
        <dbReference type="ARBA" id="ARBA00022777"/>
    </source>
</evidence>
<keyword evidence="4 8" id="KW-0418">Kinase</keyword>
<feature type="binding site" evidence="8">
    <location>
        <begin position="11"/>
        <end position="19"/>
    </location>
    <ligand>
        <name>ATP</name>
        <dbReference type="ChEBI" id="CHEBI:30616"/>
    </ligand>
</feature>
<evidence type="ECO:0000256" key="3">
    <source>
        <dbReference type="ARBA" id="ARBA00022741"/>
    </source>
</evidence>
<keyword evidence="8" id="KW-0963">Cytoplasm</keyword>
<dbReference type="RefSeq" id="WP_286305204.1">
    <property type="nucleotide sequence ID" value="NZ_AP027741.1"/>
</dbReference>
<evidence type="ECO:0000256" key="8">
    <source>
        <dbReference type="HAMAP-Rule" id="MF_00238"/>
    </source>
</evidence>
<evidence type="ECO:0000313" key="10">
    <source>
        <dbReference type="EMBL" id="GAA0215084.1"/>
    </source>
</evidence>
<dbReference type="GO" id="GO:0016301">
    <property type="term" value="F:kinase activity"/>
    <property type="evidence" value="ECO:0007669"/>
    <property type="project" value="UniProtKB-KW"/>
</dbReference>
<keyword evidence="3 8" id="KW-0547">Nucleotide-binding</keyword>